<dbReference type="PANTHER" id="PTHR10030:SF37">
    <property type="entry name" value="ALPHA-L-FUCOSIDASE-RELATED"/>
    <property type="match status" value="1"/>
</dbReference>
<keyword evidence="3" id="KW-0326">Glycosidase</keyword>
<dbReference type="Proteomes" id="UP000812270">
    <property type="component" value="Unassembled WGS sequence"/>
</dbReference>
<evidence type="ECO:0000313" key="6">
    <source>
        <dbReference type="Proteomes" id="UP000812270"/>
    </source>
</evidence>
<sequence>MLLFSVGTFAQTQTNTQPDSIREKMQWFADAKLGIFIHWGIYDVNGIDESWSFHNKKISWTDYMKQMNGFTASKYNPQQWATLIKESGARYAVLTTKHHDGVALWPTAQNHYSVVKNTPAKRDLVKPFFEALDKQGIKRGAYFSLIDWSYPDYPGFLKDSSRYKVSDDPQRWERFQKFYEAQISEISKQYHPDLWWFDGDWEHSAEEWQADKVRRIILGDKPTAIINGRLQGYGDYDTPEQNFPVSRPAFKWWELCMTINGSWGYQPKDTAWKTPYEVITIFADAISNGGNLLLDIGPKEDGTIPPQEVNVLKELGAWNKKHAEAIFNTVGGIPQGHFYGPTTLSKDSTTLYLFLAGKVTGNIMLKGLNNNIKSIRVVGTQQKLQHKVVGKISWSPVPGLVYIDVPASVQDKYMSVLAVELDKPISLYRGKGGLN</sequence>
<accession>A0A9E2SAY0</accession>
<dbReference type="InterPro" id="IPR000933">
    <property type="entry name" value="Glyco_hydro_29"/>
</dbReference>
<dbReference type="GO" id="GO:0016139">
    <property type="term" value="P:glycoside catabolic process"/>
    <property type="evidence" value="ECO:0007669"/>
    <property type="project" value="TreeGrafter"/>
</dbReference>
<dbReference type="InterPro" id="IPR057739">
    <property type="entry name" value="Glyco_hydro_29_N"/>
</dbReference>
<proteinExistence type="predicted"/>
<evidence type="ECO:0000256" key="2">
    <source>
        <dbReference type="ARBA" id="ARBA00022801"/>
    </source>
</evidence>
<dbReference type="GO" id="GO:0004560">
    <property type="term" value="F:alpha-L-fucosidase activity"/>
    <property type="evidence" value="ECO:0007669"/>
    <property type="project" value="InterPro"/>
</dbReference>
<protein>
    <submittedName>
        <fullName evidence="5">Alpha-L-fucosidase</fullName>
    </submittedName>
</protein>
<keyword evidence="6" id="KW-1185">Reference proteome</keyword>
<dbReference type="AlphaFoldDB" id="A0A9E2SAY0"/>
<dbReference type="SMART" id="SM00812">
    <property type="entry name" value="Alpha_L_fucos"/>
    <property type="match status" value="1"/>
</dbReference>
<dbReference type="Pfam" id="PF01120">
    <property type="entry name" value="Alpha_L_fucos"/>
    <property type="match status" value="1"/>
</dbReference>
<organism evidence="5 6">
    <name type="scientific">Pinibacter aurantiacus</name>
    <dbReference type="NCBI Taxonomy" id="2851599"/>
    <lineage>
        <taxon>Bacteria</taxon>
        <taxon>Pseudomonadati</taxon>
        <taxon>Bacteroidota</taxon>
        <taxon>Chitinophagia</taxon>
        <taxon>Chitinophagales</taxon>
        <taxon>Chitinophagaceae</taxon>
        <taxon>Pinibacter</taxon>
    </lineage>
</organism>
<evidence type="ECO:0000256" key="1">
    <source>
        <dbReference type="ARBA" id="ARBA00022729"/>
    </source>
</evidence>
<feature type="domain" description="Glycoside hydrolase family 29 N-terminal" evidence="4">
    <location>
        <begin position="13"/>
        <end position="324"/>
    </location>
</feature>
<reference evidence="5" key="1">
    <citation type="submission" date="2021-06" db="EMBL/GenBank/DDBJ databases">
        <authorList>
            <person name="Huq M.A."/>
        </authorList>
    </citation>
    <scope>NUCLEOTIDE SEQUENCE</scope>
    <source>
        <strain evidence="5">MAH-26</strain>
    </source>
</reference>
<dbReference type="GO" id="GO:0006004">
    <property type="term" value="P:fucose metabolic process"/>
    <property type="evidence" value="ECO:0007669"/>
    <property type="project" value="TreeGrafter"/>
</dbReference>
<dbReference type="GO" id="GO:0005764">
    <property type="term" value="C:lysosome"/>
    <property type="evidence" value="ECO:0007669"/>
    <property type="project" value="TreeGrafter"/>
</dbReference>
<evidence type="ECO:0000313" key="5">
    <source>
        <dbReference type="EMBL" id="MBV4359216.1"/>
    </source>
</evidence>
<dbReference type="PANTHER" id="PTHR10030">
    <property type="entry name" value="ALPHA-L-FUCOSIDASE"/>
    <property type="match status" value="1"/>
</dbReference>
<dbReference type="EMBL" id="JAHSPG010000015">
    <property type="protein sequence ID" value="MBV4359216.1"/>
    <property type="molecule type" value="Genomic_DNA"/>
</dbReference>
<dbReference type="InterPro" id="IPR016286">
    <property type="entry name" value="FUC_metazoa-typ"/>
</dbReference>
<comment type="caution">
    <text evidence="5">The sequence shown here is derived from an EMBL/GenBank/DDBJ whole genome shotgun (WGS) entry which is preliminary data.</text>
</comment>
<evidence type="ECO:0000259" key="4">
    <source>
        <dbReference type="Pfam" id="PF01120"/>
    </source>
</evidence>
<name>A0A9E2SAY0_9BACT</name>
<keyword evidence="1" id="KW-0732">Signal</keyword>
<evidence type="ECO:0000256" key="3">
    <source>
        <dbReference type="ARBA" id="ARBA00023295"/>
    </source>
</evidence>
<gene>
    <name evidence="5" type="ORF">KTO63_18760</name>
</gene>
<keyword evidence="2" id="KW-0378">Hydrolase</keyword>
<dbReference type="PIRSF" id="PIRSF001092">
    <property type="entry name" value="Alpha-L-fucosidase"/>
    <property type="match status" value="1"/>
</dbReference>